<evidence type="ECO:0000313" key="2">
    <source>
        <dbReference type="Proteomes" id="UP000306416"/>
    </source>
</evidence>
<proteinExistence type="predicted"/>
<evidence type="ECO:0000313" key="1">
    <source>
        <dbReference type="EMBL" id="TGU71355.1"/>
    </source>
</evidence>
<dbReference type="Proteomes" id="UP000306416">
    <property type="component" value="Unassembled WGS sequence"/>
</dbReference>
<protein>
    <recommendedName>
        <fullName evidence="3">DUF2019 domain-containing protein</fullName>
    </recommendedName>
</protein>
<evidence type="ECO:0008006" key="3">
    <source>
        <dbReference type="Google" id="ProtNLM"/>
    </source>
</evidence>
<reference evidence="1 2" key="1">
    <citation type="submission" date="2019-04" db="EMBL/GenBank/DDBJ databases">
        <title>Geobacter oryzae sp. nov., ferric-reducing bacteria isolated from paddy soil.</title>
        <authorList>
            <person name="Xu Z."/>
            <person name="Masuda Y."/>
            <person name="Itoh H."/>
            <person name="Senoo K."/>
        </authorList>
    </citation>
    <scope>NUCLEOTIDE SEQUENCE [LARGE SCALE GENOMIC DNA]</scope>
    <source>
        <strain evidence="1 2">Red111</strain>
    </source>
</reference>
<accession>A0A4S1CD45</accession>
<dbReference type="InterPro" id="IPR016024">
    <property type="entry name" value="ARM-type_fold"/>
</dbReference>
<dbReference type="SUPFAM" id="SSF48371">
    <property type="entry name" value="ARM repeat"/>
    <property type="match status" value="1"/>
</dbReference>
<gene>
    <name evidence="1" type="ORF">E4633_13530</name>
</gene>
<name>A0A4S1CD45_9BACT</name>
<sequence length="115" mass="12573">MQQHEKVQKLVEWFVKGALRHAAAMEAMDDDAAATEVADLNRYYAALKREGGVDELLLRLGHPDPAVAGMVAVYAMREAPGRCVVALTAIAALPGLIGFRAQAALERWENGDWEK</sequence>
<keyword evidence="2" id="KW-1185">Reference proteome</keyword>
<dbReference type="EMBL" id="SRSC01000003">
    <property type="protein sequence ID" value="TGU71355.1"/>
    <property type="molecule type" value="Genomic_DNA"/>
</dbReference>
<dbReference type="AlphaFoldDB" id="A0A4S1CD45"/>
<comment type="caution">
    <text evidence="1">The sequence shown here is derived from an EMBL/GenBank/DDBJ whole genome shotgun (WGS) entry which is preliminary data.</text>
</comment>
<dbReference type="RefSeq" id="WP_135870873.1">
    <property type="nucleotide sequence ID" value="NZ_SRSC01000003.1"/>
</dbReference>
<organism evidence="1 2">
    <name type="scientific">Geomonas terrae</name>
    <dbReference type="NCBI Taxonomy" id="2562681"/>
    <lineage>
        <taxon>Bacteria</taxon>
        <taxon>Pseudomonadati</taxon>
        <taxon>Thermodesulfobacteriota</taxon>
        <taxon>Desulfuromonadia</taxon>
        <taxon>Geobacterales</taxon>
        <taxon>Geobacteraceae</taxon>
        <taxon>Geomonas</taxon>
    </lineage>
</organism>